<dbReference type="STRING" id="266265.Bxe_C0797"/>
<dbReference type="Proteomes" id="UP000001817">
    <property type="component" value="Chromosome 3"/>
</dbReference>
<evidence type="ECO:0000256" key="3">
    <source>
        <dbReference type="ARBA" id="ARBA00023163"/>
    </source>
</evidence>
<reference evidence="5 6" key="1">
    <citation type="journal article" date="2006" name="Proc. Natl. Acad. Sci. U.S.A.">
        <title>Burkholderia xenovorans LB400 harbors a multi-replicon, 9.73-Mbp genome shaped for versatility.</title>
        <authorList>
            <person name="Chain P.S."/>
            <person name="Denef V.J."/>
            <person name="Konstantinidis K.T."/>
            <person name="Vergez L.M."/>
            <person name="Agullo L."/>
            <person name="Reyes V.L."/>
            <person name="Hauser L."/>
            <person name="Cordova M."/>
            <person name="Gomez L."/>
            <person name="Gonzalez M."/>
            <person name="Land M."/>
            <person name="Lao V."/>
            <person name="Larimer F."/>
            <person name="LiPuma J.J."/>
            <person name="Mahenthiralingam E."/>
            <person name="Malfatti S.A."/>
            <person name="Marx C.J."/>
            <person name="Parnell J.J."/>
            <person name="Ramette A."/>
            <person name="Richardson P."/>
            <person name="Seeger M."/>
            <person name="Smith D."/>
            <person name="Spilker T."/>
            <person name="Sul W.J."/>
            <person name="Tsoi T.V."/>
            <person name="Ulrich L.E."/>
            <person name="Zhulin I.B."/>
            <person name="Tiedje J.M."/>
        </authorList>
    </citation>
    <scope>NUCLEOTIDE SEQUENCE [LARGE SCALE GENOMIC DNA]</scope>
    <source>
        <strain evidence="5 6">LB400</strain>
    </source>
</reference>
<dbReference type="SMART" id="SM00347">
    <property type="entry name" value="HTH_MARR"/>
    <property type="match status" value="1"/>
</dbReference>
<accession>Q13GW0</accession>
<dbReference type="InterPro" id="IPR000835">
    <property type="entry name" value="HTH_MarR-typ"/>
</dbReference>
<dbReference type="eggNOG" id="COG1846">
    <property type="taxonomic scope" value="Bacteria"/>
</dbReference>
<evidence type="ECO:0000313" key="6">
    <source>
        <dbReference type="Proteomes" id="UP000001817"/>
    </source>
</evidence>
<sequence length="161" mass="18256">MSKSSRKPADRAMEEILSMELEDNVFFLCTQVVHRRNRAIQSALRPVGLMPTEFRVLSAVLRKGPLSMLELASWTSYERTRLTHILHGMEDNGWVKRESTESDRRSVLVSITPAGAALFRKAKPLVDMLTNVVTSGNSQDEIDQLRRTLTIMRNKLLEMGA</sequence>
<protein>
    <submittedName>
        <fullName evidence="5">Transcriptional regulator, MarR family</fullName>
    </submittedName>
</protein>
<name>Q13GW0_PARXL</name>
<dbReference type="InterPro" id="IPR036390">
    <property type="entry name" value="WH_DNA-bd_sf"/>
</dbReference>
<feature type="domain" description="HTH marR-type" evidence="4">
    <location>
        <begin position="22"/>
        <end position="154"/>
    </location>
</feature>
<keyword evidence="6" id="KW-1185">Reference proteome</keyword>
<dbReference type="SUPFAM" id="SSF46785">
    <property type="entry name" value="Winged helix' DNA-binding domain"/>
    <property type="match status" value="1"/>
</dbReference>
<keyword evidence="2" id="KW-0238">DNA-binding</keyword>
<dbReference type="PROSITE" id="PS50995">
    <property type="entry name" value="HTH_MARR_2"/>
    <property type="match status" value="1"/>
</dbReference>
<dbReference type="PANTHER" id="PTHR42756:SF1">
    <property type="entry name" value="TRANSCRIPTIONAL REPRESSOR OF EMRAB OPERON"/>
    <property type="match status" value="1"/>
</dbReference>
<dbReference type="GO" id="GO:0003700">
    <property type="term" value="F:DNA-binding transcription factor activity"/>
    <property type="evidence" value="ECO:0007669"/>
    <property type="project" value="InterPro"/>
</dbReference>
<dbReference type="PATRIC" id="fig|266265.5.peg.8565"/>
<evidence type="ECO:0000313" key="5">
    <source>
        <dbReference type="EMBL" id="ABE36679.1"/>
    </source>
</evidence>
<evidence type="ECO:0000256" key="2">
    <source>
        <dbReference type="ARBA" id="ARBA00023125"/>
    </source>
</evidence>
<dbReference type="Gene3D" id="1.10.10.10">
    <property type="entry name" value="Winged helix-like DNA-binding domain superfamily/Winged helix DNA-binding domain"/>
    <property type="match status" value="1"/>
</dbReference>
<dbReference type="Pfam" id="PF01047">
    <property type="entry name" value="MarR"/>
    <property type="match status" value="1"/>
</dbReference>
<gene>
    <name evidence="5" type="ORF">Bxe_C0797</name>
</gene>
<keyword evidence="3" id="KW-0804">Transcription</keyword>
<keyword evidence="1" id="KW-0805">Transcription regulation</keyword>
<evidence type="ECO:0000256" key="1">
    <source>
        <dbReference type="ARBA" id="ARBA00023015"/>
    </source>
</evidence>
<organism evidence="5 6">
    <name type="scientific">Paraburkholderia xenovorans (strain LB400)</name>
    <dbReference type="NCBI Taxonomy" id="266265"/>
    <lineage>
        <taxon>Bacteria</taxon>
        <taxon>Pseudomonadati</taxon>
        <taxon>Pseudomonadota</taxon>
        <taxon>Betaproteobacteria</taxon>
        <taxon>Burkholderiales</taxon>
        <taxon>Burkholderiaceae</taxon>
        <taxon>Paraburkholderia</taxon>
    </lineage>
</organism>
<dbReference type="InterPro" id="IPR036388">
    <property type="entry name" value="WH-like_DNA-bd_sf"/>
</dbReference>
<evidence type="ECO:0000259" key="4">
    <source>
        <dbReference type="PROSITE" id="PS50995"/>
    </source>
</evidence>
<proteinExistence type="predicted"/>
<dbReference type="PANTHER" id="PTHR42756">
    <property type="entry name" value="TRANSCRIPTIONAL REGULATOR, MARR"/>
    <property type="match status" value="1"/>
</dbReference>
<dbReference type="AlphaFoldDB" id="Q13GW0"/>
<dbReference type="GO" id="GO:0003677">
    <property type="term" value="F:DNA binding"/>
    <property type="evidence" value="ECO:0007669"/>
    <property type="project" value="UniProtKB-KW"/>
</dbReference>
<dbReference type="KEGG" id="bxe:Bxe_C0797"/>
<dbReference type="PRINTS" id="PR00598">
    <property type="entry name" value="HTHMARR"/>
</dbReference>
<dbReference type="EMBL" id="CP000272">
    <property type="protein sequence ID" value="ABE36679.1"/>
    <property type="molecule type" value="Genomic_DNA"/>
</dbReference>